<proteinExistence type="predicted"/>
<evidence type="ECO:0000256" key="1">
    <source>
        <dbReference type="SAM" id="MobiDB-lite"/>
    </source>
</evidence>
<protein>
    <recommendedName>
        <fullName evidence="4">EfeO-type cupredoxin-like domain-containing protein</fullName>
    </recommendedName>
</protein>
<accession>A0A8J3URD7</accession>
<dbReference type="Proteomes" id="UP000644610">
    <property type="component" value="Unassembled WGS sequence"/>
</dbReference>
<name>A0A8J3URD7_9ACTN</name>
<feature type="region of interest" description="Disordered" evidence="1">
    <location>
        <begin position="1"/>
        <end position="21"/>
    </location>
</feature>
<evidence type="ECO:0000313" key="3">
    <source>
        <dbReference type="Proteomes" id="UP000644610"/>
    </source>
</evidence>
<dbReference type="EMBL" id="BOOQ01000047">
    <property type="protein sequence ID" value="GII49943.1"/>
    <property type="molecule type" value="Genomic_DNA"/>
</dbReference>
<organism evidence="2 3">
    <name type="scientific">Planotetraspora silvatica</name>
    <dbReference type="NCBI Taxonomy" id="234614"/>
    <lineage>
        <taxon>Bacteria</taxon>
        <taxon>Bacillati</taxon>
        <taxon>Actinomycetota</taxon>
        <taxon>Actinomycetes</taxon>
        <taxon>Streptosporangiales</taxon>
        <taxon>Streptosporangiaceae</taxon>
        <taxon>Planotetraspora</taxon>
    </lineage>
</organism>
<comment type="caution">
    <text evidence="2">The sequence shown here is derived from an EMBL/GenBank/DDBJ whole genome shotgun (WGS) entry which is preliminary data.</text>
</comment>
<dbReference type="InterPro" id="IPR008972">
    <property type="entry name" value="Cupredoxin"/>
</dbReference>
<keyword evidence="3" id="KW-1185">Reference proteome</keyword>
<dbReference type="AlphaFoldDB" id="A0A8J3URD7"/>
<dbReference type="Gene3D" id="2.60.40.420">
    <property type="entry name" value="Cupredoxins - blue copper proteins"/>
    <property type="match status" value="1"/>
</dbReference>
<reference evidence="2" key="1">
    <citation type="submission" date="2021-01" db="EMBL/GenBank/DDBJ databases">
        <title>Whole genome shotgun sequence of Planotetraspora silvatica NBRC 100141.</title>
        <authorList>
            <person name="Komaki H."/>
            <person name="Tamura T."/>
        </authorList>
    </citation>
    <scope>NUCLEOTIDE SEQUENCE</scope>
    <source>
        <strain evidence="2">NBRC 100141</strain>
    </source>
</reference>
<gene>
    <name evidence="2" type="ORF">Psi02_63670</name>
</gene>
<sequence length="148" mass="15453">MNHLLRQYRDSPSSTPRRALMTPNPARFRSLLTGLVLGVGLLGGAAACSGSSADTASSTVAGAKEINVTIAAKSVTPPPGRIDVTKGQTVRITVTSDVADEAHVHGYDKAASLQPGTPATIEFVADQDGLFEVETHESGLQLFQLAVR</sequence>
<dbReference type="SUPFAM" id="SSF49503">
    <property type="entry name" value="Cupredoxins"/>
    <property type="match status" value="1"/>
</dbReference>
<evidence type="ECO:0008006" key="4">
    <source>
        <dbReference type="Google" id="ProtNLM"/>
    </source>
</evidence>
<evidence type="ECO:0000313" key="2">
    <source>
        <dbReference type="EMBL" id="GII49943.1"/>
    </source>
</evidence>